<dbReference type="EMBL" id="AEPE02000005">
    <property type="protein sequence ID" value="EFZ36650.1"/>
    <property type="molecule type" value="Genomic_DNA"/>
</dbReference>
<dbReference type="HOGENOM" id="CLU_089882_0_0_10"/>
<keyword evidence="1" id="KW-1133">Transmembrane helix</keyword>
<organism evidence="2 3">
    <name type="scientific">Hoylesella oralis ATCC 33269</name>
    <dbReference type="NCBI Taxonomy" id="873533"/>
    <lineage>
        <taxon>Bacteria</taxon>
        <taxon>Pseudomonadati</taxon>
        <taxon>Bacteroidota</taxon>
        <taxon>Bacteroidia</taxon>
        <taxon>Bacteroidales</taxon>
        <taxon>Prevotellaceae</taxon>
        <taxon>Hoylesella</taxon>
    </lineage>
</organism>
<protein>
    <recommendedName>
        <fullName evidence="4">Transmembrane protein</fullName>
    </recommendedName>
</protein>
<reference evidence="2" key="1">
    <citation type="submission" date="2011-01" db="EMBL/GenBank/DDBJ databases">
        <authorList>
            <person name="Muzny D."/>
            <person name="Qin X."/>
            <person name="Buhay C."/>
            <person name="Dugan-Rocha S."/>
            <person name="Ding Y."/>
            <person name="Chen G."/>
            <person name="Hawes A."/>
            <person name="Holder M."/>
            <person name="Jhangiani S."/>
            <person name="Johnson A."/>
            <person name="Khan Z."/>
            <person name="Li Z."/>
            <person name="Liu W."/>
            <person name="Liu X."/>
            <person name="Perez L."/>
            <person name="Shen H."/>
            <person name="Wang Q."/>
            <person name="Watt J."/>
            <person name="Xi L."/>
            <person name="Xin Y."/>
            <person name="Zhou J."/>
            <person name="Deng J."/>
            <person name="Jiang H."/>
            <person name="Liu Y."/>
            <person name="Qu J."/>
            <person name="Song X.-Z."/>
            <person name="Zhang L."/>
            <person name="Villasana D."/>
            <person name="Johnson A."/>
            <person name="Liu J."/>
            <person name="Liyanage D."/>
            <person name="Lorensuhewa L."/>
            <person name="Robinson T."/>
            <person name="Song A."/>
            <person name="Song B.-B."/>
            <person name="Dinh H."/>
            <person name="Thornton R."/>
            <person name="Coyle M."/>
            <person name="Francisco L."/>
            <person name="Jackson L."/>
            <person name="Javaid M."/>
            <person name="Korchina V."/>
            <person name="Kovar C."/>
            <person name="Mata R."/>
            <person name="Mathew T."/>
            <person name="Ngo R."/>
            <person name="Nguyen L."/>
            <person name="Nguyen N."/>
            <person name="Okwuonu G."/>
            <person name="Ongeri F."/>
            <person name="Pham C."/>
            <person name="Simmons D."/>
            <person name="Wilczek-Boney K."/>
            <person name="Hale W."/>
            <person name="Jakkamsetti A."/>
            <person name="Pham P."/>
            <person name="Ruth R."/>
            <person name="San Lucas F."/>
            <person name="Warren J."/>
            <person name="Zhang J."/>
            <person name="Zhao Z."/>
            <person name="Zhou C."/>
            <person name="Zhu D."/>
            <person name="Lee S."/>
            <person name="Bess C."/>
            <person name="Blankenburg K."/>
            <person name="Forbes L."/>
            <person name="Fu Q."/>
            <person name="Gubbala S."/>
            <person name="Hirani K."/>
            <person name="Jayaseelan J.C."/>
            <person name="Lara F."/>
            <person name="Munidasa M."/>
            <person name="Palculict T."/>
            <person name="Patil S."/>
            <person name="Pu L.-L."/>
            <person name="Saada N."/>
            <person name="Tang L."/>
            <person name="Weissenberger G."/>
            <person name="Zhu Y."/>
            <person name="Hemphill L."/>
            <person name="Shang Y."/>
            <person name="Youmans B."/>
            <person name="Ayvaz T."/>
            <person name="Ross M."/>
            <person name="Santibanez J."/>
            <person name="Aqrawi P."/>
            <person name="Gross S."/>
            <person name="Joshi V."/>
            <person name="Fowler G."/>
            <person name="Nazareth L."/>
            <person name="Reid J."/>
            <person name="Worley K."/>
            <person name="Petrosino J."/>
            <person name="Highlander S."/>
            <person name="Gibbs R."/>
        </authorList>
    </citation>
    <scope>NUCLEOTIDE SEQUENCE [LARGE SCALE GENOMIC DNA]</scope>
    <source>
        <strain evidence="2">ATCC 33269</strain>
    </source>
</reference>
<dbReference type="eggNOG" id="ENOG50339JU">
    <property type="taxonomic scope" value="Bacteria"/>
</dbReference>
<evidence type="ECO:0008006" key="4">
    <source>
        <dbReference type="Google" id="ProtNLM"/>
    </source>
</evidence>
<keyword evidence="1" id="KW-0472">Membrane</keyword>
<evidence type="ECO:0000256" key="1">
    <source>
        <dbReference type="SAM" id="Phobius"/>
    </source>
</evidence>
<gene>
    <name evidence="2" type="ORF">HMPREF0663_11563</name>
</gene>
<sequence>MSNNDFFEWSRFAGYFKKLFIERWRTNLMRSVILFAGLLVAIMWTSIQTYSFYSNEDIVKYNLEIPDTDPQRSVEEVIFKVAIVILGCFVASRFLHDSRRKSERIGVLTTPISMFESWLARWVMQVPMFLVVFFACFYAADLIRVAMFAPIYSKLPITLFSLCGKYETATDIIDFFIFYGGCVSFYLLGGVFFPRRAVLASSVVLFFLIWYYAFVFMSFSGIFTGFFNEEFAVRNTLIRVFFVVLILFSWWLSYRRLKELEIIDRL</sequence>
<feature type="transmembrane region" description="Helical" evidence="1">
    <location>
        <begin position="233"/>
        <end position="252"/>
    </location>
</feature>
<dbReference type="RefSeq" id="WP_004369708.1">
    <property type="nucleotide sequence ID" value="NZ_GL833119.1"/>
</dbReference>
<name>E7RQW2_9BACT</name>
<accession>E7RQW2</accession>
<feature type="transmembrane region" description="Helical" evidence="1">
    <location>
        <begin position="205"/>
        <end position="227"/>
    </location>
</feature>
<dbReference type="STRING" id="28134.SAMN05444288_2374"/>
<keyword evidence="1" id="KW-0812">Transmembrane</keyword>
<feature type="transmembrane region" description="Helical" evidence="1">
    <location>
        <begin position="128"/>
        <end position="152"/>
    </location>
</feature>
<proteinExistence type="predicted"/>
<dbReference type="Proteomes" id="UP000005580">
    <property type="component" value="Unassembled WGS sequence"/>
</dbReference>
<feature type="transmembrane region" description="Helical" evidence="1">
    <location>
        <begin position="27"/>
        <end position="47"/>
    </location>
</feature>
<evidence type="ECO:0000313" key="3">
    <source>
        <dbReference type="Proteomes" id="UP000005580"/>
    </source>
</evidence>
<dbReference type="AlphaFoldDB" id="E7RQW2"/>
<evidence type="ECO:0000313" key="2">
    <source>
        <dbReference type="EMBL" id="EFZ36650.1"/>
    </source>
</evidence>
<feature type="transmembrane region" description="Helical" evidence="1">
    <location>
        <begin position="172"/>
        <end position="193"/>
    </location>
</feature>
<feature type="transmembrane region" description="Helical" evidence="1">
    <location>
        <begin position="77"/>
        <end position="95"/>
    </location>
</feature>
<keyword evidence="3" id="KW-1185">Reference proteome</keyword>
<comment type="caution">
    <text evidence="2">The sequence shown here is derived from an EMBL/GenBank/DDBJ whole genome shotgun (WGS) entry which is preliminary data.</text>
</comment>